<feature type="region of interest" description="Disordered" evidence="1">
    <location>
        <begin position="316"/>
        <end position="347"/>
    </location>
</feature>
<dbReference type="EMBL" id="CABPRJ010000541">
    <property type="protein sequence ID" value="VVC30829.1"/>
    <property type="molecule type" value="Genomic_DNA"/>
</dbReference>
<gene>
    <name evidence="2" type="ORF">CINCED_3A021107</name>
</gene>
<dbReference type="Proteomes" id="UP000325440">
    <property type="component" value="Unassembled WGS sequence"/>
</dbReference>
<dbReference type="PANTHER" id="PTHR31511:SF12">
    <property type="entry name" value="RHO TERMINATION FACTOR N-TERMINAL DOMAIN-CONTAINING PROTEIN"/>
    <property type="match status" value="1"/>
</dbReference>
<dbReference type="AlphaFoldDB" id="A0A5E4MFA9"/>
<keyword evidence="3" id="KW-1185">Reference proteome</keyword>
<name>A0A5E4MFA9_9HEMI</name>
<organism evidence="2 3">
    <name type="scientific">Cinara cedri</name>
    <dbReference type="NCBI Taxonomy" id="506608"/>
    <lineage>
        <taxon>Eukaryota</taxon>
        <taxon>Metazoa</taxon>
        <taxon>Ecdysozoa</taxon>
        <taxon>Arthropoda</taxon>
        <taxon>Hexapoda</taxon>
        <taxon>Insecta</taxon>
        <taxon>Pterygota</taxon>
        <taxon>Neoptera</taxon>
        <taxon>Paraneoptera</taxon>
        <taxon>Hemiptera</taxon>
        <taxon>Sternorrhyncha</taxon>
        <taxon>Aphidomorpha</taxon>
        <taxon>Aphidoidea</taxon>
        <taxon>Aphididae</taxon>
        <taxon>Lachninae</taxon>
        <taxon>Cinara</taxon>
    </lineage>
</organism>
<evidence type="ECO:0000313" key="2">
    <source>
        <dbReference type="EMBL" id="VVC30829.1"/>
    </source>
</evidence>
<protein>
    <submittedName>
        <fullName evidence="2">Uncharacterized protein</fullName>
    </submittedName>
</protein>
<accession>A0A5E4MFA9</accession>
<dbReference type="PANTHER" id="PTHR31511">
    <property type="entry name" value="PROTEIN CBG23764"/>
    <property type="match status" value="1"/>
</dbReference>
<evidence type="ECO:0000313" key="3">
    <source>
        <dbReference type="Proteomes" id="UP000325440"/>
    </source>
</evidence>
<evidence type="ECO:0000256" key="1">
    <source>
        <dbReference type="SAM" id="MobiDB-lite"/>
    </source>
</evidence>
<dbReference type="OrthoDB" id="6620648at2759"/>
<feature type="compositionally biased region" description="Polar residues" evidence="1">
    <location>
        <begin position="316"/>
        <end position="325"/>
    </location>
</feature>
<sequence>MDINAPYRVHRPTDVPVHFASCPLSVSSLSPWATRYASLVRDAAVKQRRHRLLTVTLPNREFTPRMKRKNAETAANTKITRINIMKMPGFIEIDSSHSRKIVWYYAKNIQNFENYKKFLLSIKPALILLLKSLTENNPIKFNLKLEATYFKPQVENSTENRAFKTSAREIFFDSEIEDVVEEKFAKLLKEEDIYQGRGSGFSLQSINGVLLGVYKYTPMGGSSYIPLPADIKHKRAVINSQNTDEECFKWAILAKHVTDIHRERVNEKYREHEDKYNFNNLSFPTPLTEIKNFEKNNSNVSVNDYGLKKEKKQKNCTYRVSTKSNRQGEDGPFRYPINCRKRHDNDN</sequence>
<reference evidence="2 3" key="1">
    <citation type="submission" date="2019-08" db="EMBL/GenBank/DDBJ databases">
        <authorList>
            <person name="Alioto T."/>
            <person name="Alioto T."/>
            <person name="Gomez Garrido J."/>
        </authorList>
    </citation>
    <scope>NUCLEOTIDE SEQUENCE [LARGE SCALE GENOMIC DNA]</scope>
</reference>
<proteinExistence type="predicted"/>